<keyword evidence="2" id="KW-1185">Reference proteome</keyword>
<accession>A0A1V6NNB2</accession>
<dbReference type="AlphaFoldDB" id="A0A1V6NNB2"/>
<gene>
    <name evidence="1" type="ORF">PENPOL_c005G04354</name>
</gene>
<evidence type="ECO:0000313" key="2">
    <source>
        <dbReference type="Proteomes" id="UP000191408"/>
    </source>
</evidence>
<dbReference type="OrthoDB" id="76567at2759"/>
<reference evidence="2" key="1">
    <citation type="journal article" date="2017" name="Nat. Microbiol.">
        <title>Global analysis of biosynthetic gene clusters reveals vast potential of secondary metabolite production in Penicillium species.</title>
        <authorList>
            <person name="Nielsen J.C."/>
            <person name="Grijseels S."/>
            <person name="Prigent S."/>
            <person name="Ji B."/>
            <person name="Dainat J."/>
            <person name="Nielsen K.F."/>
            <person name="Frisvad J.C."/>
            <person name="Workman M."/>
            <person name="Nielsen J."/>
        </authorList>
    </citation>
    <scope>NUCLEOTIDE SEQUENCE [LARGE SCALE GENOMIC DNA]</scope>
    <source>
        <strain evidence="2">IBT 4502</strain>
    </source>
</reference>
<sequence>MASKTCHRARTSTLAQVCSQSSCPPFLGESHDIIVPPDARILRPRSLEDIDYVIERLKAEFDRHTLDAHTPRPSQYIWVHKIPQRLFAQIETDLELFPGVRVTVAHAESSVLLKVTPGRQHERIICNFCTIVLSYLNSMGLSLQNGDFTGQGAERTPGAVSSKDPDWAFGPYDARVDSAADEYYSLVFEVGASESLDQLRQDARWWYANTNQETRLVILIGVTDNPYRVDFEVWTEVVNQSTVQSTRSRPTTVLQCTQRASLQNGVVTGAPLILDFATLLHRTPRVGEHDIYLGAVDLGLIGARRRPAPRVSTSETPHKLIFGFDLRPISPSRCHRVPQVRLKYAAMQMKENYNRRHQPKHFAVSDKVLLRIGRGYNIPMNDTISRKLGQQYAGLFTVVSRTTCNNRQPRGS</sequence>
<evidence type="ECO:0000313" key="1">
    <source>
        <dbReference type="EMBL" id="OQD66047.1"/>
    </source>
</evidence>
<comment type="caution">
    <text evidence="1">The sequence shown here is derived from an EMBL/GenBank/DDBJ whole genome shotgun (WGS) entry which is preliminary data.</text>
</comment>
<proteinExistence type="predicted"/>
<evidence type="ECO:0008006" key="3">
    <source>
        <dbReference type="Google" id="ProtNLM"/>
    </source>
</evidence>
<name>A0A1V6NNB2_PENPO</name>
<organism evidence="1 2">
    <name type="scientific">Penicillium polonicum</name>
    <dbReference type="NCBI Taxonomy" id="60169"/>
    <lineage>
        <taxon>Eukaryota</taxon>
        <taxon>Fungi</taxon>
        <taxon>Dikarya</taxon>
        <taxon>Ascomycota</taxon>
        <taxon>Pezizomycotina</taxon>
        <taxon>Eurotiomycetes</taxon>
        <taxon>Eurotiomycetidae</taxon>
        <taxon>Eurotiales</taxon>
        <taxon>Aspergillaceae</taxon>
        <taxon>Penicillium</taxon>
    </lineage>
</organism>
<protein>
    <recommendedName>
        <fullName evidence="3">Restriction endonuclease domain-containing protein</fullName>
    </recommendedName>
</protein>
<dbReference type="Proteomes" id="UP000191408">
    <property type="component" value="Unassembled WGS sequence"/>
</dbReference>
<dbReference type="EMBL" id="MDYM01000005">
    <property type="protein sequence ID" value="OQD66047.1"/>
    <property type="molecule type" value="Genomic_DNA"/>
</dbReference>